<dbReference type="InParanoid" id="A0A2J6STF2"/>
<reference evidence="7 8" key="1">
    <citation type="submission" date="2016-04" db="EMBL/GenBank/DDBJ databases">
        <title>A degradative enzymes factory behind the ericoid mycorrhizal symbiosis.</title>
        <authorList>
            <consortium name="DOE Joint Genome Institute"/>
            <person name="Martino E."/>
            <person name="Morin E."/>
            <person name="Grelet G."/>
            <person name="Kuo A."/>
            <person name="Kohler A."/>
            <person name="Daghino S."/>
            <person name="Barry K."/>
            <person name="Choi C."/>
            <person name="Cichocki N."/>
            <person name="Clum A."/>
            <person name="Copeland A."/>
            <person name="Hainaut M."/>
            <person name="Haridas S."/>
            <person name="Labutti K."/>
            <person name="Lindquist E."/>
            <person name="Lipzen A."/>
            <person name="Khouja H.-R."/>
            <person name="Murat C."/>
            <person name="Ohm R."/>
            <person name="Olson A."/>
            <person name="Spatafora J."/>
            <person name="Veneault-Fourrey C."/>
            <person name="Henrissat B."/>
            <person name="Grigoriev I."/>
            <person name="Martin F."/>
            <person name="Perotto S."/>
        </authorList>
    </citation>
    <scope>NUCLEOTIDE SEQUENCE [LARGE SCALE GENOMIC DNA]</scope>
    <source>
        <strain evidence="7 8">E</strain>
    </source>
</reference>
<feature type="transmembrane region" description="Helical" evidence="6">
    <location>
        <begin position="205"/>
        <end position="229"/>
    </location>
</feature>
<dbReference type="GeneID" id="36585352"/>
<dbReference type="OrthoDB" id="5348404at2759"/>
<evidence type="ECO:0000256" key="5">
    <source>
        <dbReference type="SAM" id="MobiDB-lite"/>
    </source>
</evidence>
<feature type="compositionally biased region" description="Polar residues" evidence="5">
    <location>
        <begin position="557"/>
        <end position="569"/>
    </location>
</feature>
<keyword evidence="8" id="KW-1185">Reference proteome</keyword>
<dbReference type="Proteomes" id="UP000235371">
    <property type="component" value="Unassembled WGS sequence"/>
</dbReference>
<name>A0A2J6STF2_9HELO</name>
<protein>
    <submittedName>
        <fullName evidence="7">DUF300-domain-containing protein</fullName>
    </submittedName>
</protein>
<evidence type="ECO:0000256" key="2">
    <source>
        <dbReference type="ARBA" id="ARBA00022692"/>
    </source>
</evidence>
<feature type="compositionally biased region" description="Polar residues" evidence="5">
    <location>
        <begin position="510"/>
        <end position="521"/>
    </location>
</feature>
<evidence type="ECO:0000256" key="1">
    <source>
        <dbReference type="ARBA" id="ARBA00004141"/>
    </source>
</evidence>
<dbReference type="AlphaFoldDB" id="A0A2J6STF2"/>
<evidence type="ECO:0000313" key="7">
    <source>
        <dbReference type="EMBL" id="PMD54066.1"/>
    </source>
</evidence>
<proteinExistence type="predicted"/>
<keyword evidence="3 6" id="KW-1133">Transmembrane helix</keyword>
<dbReference type="Pfam" id="PF03619">
    <property type="entry name" value="Solute_trans_a"/>
    <property type="match status" value="1"/>
</dbReference>
<dbReference type="RefSeq" id="XP_024730970.1">
    <property type="nucleotide sequence ID" value="XM_024877275.1"/>
</dbReference>
<feature type="compositionally biased region" description="Polar residues" evidence="5">
    <location>
        <begin position="530"/>
        <end position="540"/>
    </location>
</feature>
<feature type="transmembrane region" description="Helical" evidence="6">
    <location>
        <begin position="102"/>
        <end position="119"/>
    </location>
</feature>
<dbReference type="SMART" id="SM01417">
    <property type="entry name" value="Solute_trans_a"/>
    <property type="match status" value="1"/>
</dbReference>
<feature type="transmembrane region" description="Helical" evidence="6">
    <location>
        <begin position="241"/>
        <end position="265"/>
    </location>
</feature>
<dbReference type="PANTHER" id="PTHR23423">
    <property type="entry name" value="ORGANIC SOLUTE TRANSPORTER-RELATED"/>
    <property type="match status" value="1"/>
</dbReference>
<sequence>MKINGTCNSTLDDLRIGSSEVPIAGSLTFHQLGLIIAAACALFASLTSFYLIFMHATHYTKPYEQRHIIRILFMIPVYATASFLSFWFYWHAVYFDVIHECYEAFAIASFFALLCHYIAPNLHEQKNYFRSIEPRPWVWPMNWFKKCCGGERGCWRTPRSGLTWFNIIWAGIYQYCFIRVAMTITAVVTQYFGRYCASSNSPVFAHIWVLVIEGAAVTVAMYCVIQFYVQLRLDLAPHRPFLKVAAIKLVIFLSFWQSFLISILTSSTFNVVKTSTKLAYPDIKIGIPALLICIEMAFFAVLHLFAFPWAPYRTGAEATGYPLSPTGSFNKPGVKQGGFLGIKALGDAMNPWDLVKGFARGMRWLFVGVKKRENDPSYKPSNENGLTLESTGGDPNYKKTYAGGSPNLPIADEFRRSKFGLPGFDKVDDEQQAGLIAHAQPNPLNPGSGGYIPARQRYDANGQEISQGGATYGGVYSGQASPDRLIGSNPTPGTIRRQEQAGDIGMAVSSPPQNQTPSPYQSHFREPQSMLVSEPSTQTAADAYREQLRQARRQEPNPRQQWANASQPLPDQAAQPEIHNALWGQQQRPNAF</sequence>
<feature type="transmembrane region" description="Helical" evidence="6">
    <location>
        <begin position="32"/>
        <end position="56"/>
    </location>
</feature>
<organism evidence="7 8">
    <name type="scientific">Hyaloscypha bicolor E</name>
    <dbReference type="NCBI Taxonomy" id="1095630"/>
    <lineage>
        <taxon>Eukaryota</taxon>
        <taxon>Fungi</taxon>
        <taxon>Dikarya</taxon>
        <taxon>Ascomycota</taxon>
        <taxon>Pezizomycotina</taxon>
        <taxon>Leotiomycetes</taxon>
        <taxon>Helotiales</taxon>
        <taxon>Hyaloscyphaceae</taxon>
        <taxon>Hyaloscypha</taxon>
        <taxon>Hyaloscypha bicolor</taxon>
    </lineage>
</organism>
<dbReference type="EMBL" id="KZ613866">
    <property type="protein sequence ID" value="PMD54066.1"/>
    <property type="molecule type" value="Genomic_DNA"/>
</dbReference>
<gene>
    <name evidence="7" type="ORF">K444DRAFT_570615</name>
</gene>
<feature type="region of interest" description="Disordered" evidence="5">
    <location>
        <begin position="505"/>
        <end position="592"/>
    </location>
</feature>
<dbReference type="GO" id="GO:0016020">
    <property type="term" value="C:membrane"/>
    <property type="evidence" value="ECO:0007669"/>
    <property type="project" value="UniProtKB-SubCell"/>
</dbReference>
<evidence type="ECO:0000313" key="8">
    <source>
        <dbReference type="Proteomes" id="UP000235371"/>
    </source>
</evidence>
<accession>A0A2J6STF2</accession>
<keyword evidence="4 6" id="KW-0472">Membrane</keyword>
<feature type="transmembrane region" description="Helical" evidence="6">
    <location>
        <begin position="172"/>
        <end position="193"/>
    </location>
</feature>
<feature type="compositionally biased region" description="Basic and acidic residues" evidence="5">
    <location>
        <begin position="543"/>
        <end position="556"/>
    </location>
</feature>
<feature type="compositionally biased region" description="Polar residues" evidence="5">
    <location>
        <begin position="583"/>
        <end position="592"/>
    </location>
</feature>
<keyword evidence="2 6" id="KW-0812">Transmembrane</keyword>
<comment type="subcellular location">
    <subcellularLocation>
        <location evidence="1">Membrane</location>
        <topology evidence="1">Multi-pass membrane protein</topology>
    </subcellularLocation>
</comment>
<dbReference type="STRING" id="1095630.A0A2J6STF2"/>
<evidence type="ECO:0000256" key="4">
    <source>
        <dbReference type="ARBA" id="ARBA00023136"/>
    </source>
</evidence>
<evidence type="ECO:0000256" key="6">
    <source>
        <dbReference type="SAM" id="Phobius"/>
    </source>
</evidence>
<feature type="transmembrane region" description="Helical" evidence="6">
    <location>
        <begin position="68"/>
        <end position="90"/>
    </location>
</feature>
<feature type="transmembrane region" description="Helical" evidence="6">
    <location>
        <begin position="285"/>
        <end position="307"/>
    </location>
</feature>
<feature type="region of interest" description="Disordered" evidence="5">
    <location>
        <begin position="375"/>
        <end position="395"/>
    </location>
</feature>
<evidence type="ECO:0000256" key="3">
    <source>
        <dbReference type="ARBA" id="ARBA00022989"/>
    </source>
</evidence>
<feature type="compositionally biased region" description="Polar residues" evidence="5">
    <location>
        <begin position="379"/>
        <end position="390"/>
    </location>
</feature>
<dbReference type="InterPro" id="IPR005178">
    <property type="entry name" value="Ostalpha/TMEM184C"/>
</dbReference>